<gene>
    <name evidence="2" type="ORF">M622_04550</name>
</gene>
<dbReference type="InterPro" id="IPR002881">
    <property type="entry name" value="DUF58"/>
</dbReference>
<dbReference type="PATRIC" id="fig|1348657.5.peg.2666"/>
<evidence type="ECO:0000313" key="3">
    <source>
        <dbReference type="Proteomes" id="UP000015455"/>
    </source>
</evidence>
<dbReference type="Proteomes" id="UP000015455">
    <property type="component" value="Unassembled WGS sequence"/>
</dbReference>
<accession>S9ZJF8</accession>
<dbReference type="EMBL" id="ATJV01000070">
    <property type="protein sequence ID" value="EPZ14726.1"/>
    <property type="molecule type" value="Genomic_DNA"/>
</dbReference>
<dbReference type="Pfam" id="PF01882">
    <property type="entry name" value="DUF58"/>
    <property type="match status" value="1"/>
</dbReference>
<dbReference type="STRING" id="1348657.M622_04550"/>
<evidence type="ECO:0000313" key="2">
    <source>
        <dbReference type="EMBL" id="EPZ14726.1"/>
    </source>
</evidence>
<dbReference type="PANTHER" id="PTHR33608:SF12">
    <property type="entry name" value="DUF58 DOMAIN-CONTAINING PROTEIN"/>
    <property type="match status" value="1"/>
</dbReference>
<organism evidence="2 3">
    <name type="scientific">Thauera terpenica 58Eu</name>
    <dbReference type="NCBI Taxonomy" id="1348657"/>
    <lineage>
        <taxon>Bacteria</taxon>
        <taxon>Pseudomonadati</taxon>
        <taxon>Pseudomonadota</taxon>
        <taxon>Betaproteobacteria</taxon>
        <taxon>Rhodocyclales</taxon>
        <taxon>Zoogloeaceae</taxon>
        <taxon>Thauera</taxon>
    </lineage>
</organism>
<dbReference type="AlphaFoldDB" id="S9ZJF8"/>
<protein>
    <recommendedName>
        <fullName evidence="1">DUF58 domain-containing protein</fullName>
    </recommendedName>
</protein>
<dbReference type="PANTHER" id="PTHR33608">
    <property type="entry name" value="BLL2464 PROTEIN"/>
    <property type="match status" value="1"/>
</dbReference>
<keyword evidence="3" id="KW-1185">Reference proteome</keyword>
<sequence length="358" mass="39092">MISSLLHSRPSWWPWAGGSERSLNSGQAPGPDRLPGAVPGVYIDLPQLLALEHPARQLRWPPDMAPAHSLLGGRHRSRVRGRGLDFVELRPYLPGDDTRNIDWRASARSGKPQLRVYAEERERPTWLIVDQRIAMFFARRGALRSVVAAEAAAIWGWRALAGGDRVGGIVFGDDGIDQVTPRRGRRALLHLLSRLVARNQALRADSAPPGAPTQLDAALALLAKQAPREAIVAIFSAFDGLGPATRSRLLALSRHNDLVLLPVWEDPATLRPARIVVSDGQLQVPVDHAYAEVRARLATAAQTRMQDVLDLRAELGCAVLPLLTSAPTLVQLARGLDGRATVPRFPDVPGEHSTDHDR</sequence>
<proteinExistence type="predicted"/>
<evidence type="ECO:0000259" key="1">
    <source>
        <dbReference type="Pfam" id="PF01882"/>
    </source>
</evidence>
<name>S9ZJF8_9RHOO</name>
<reference evidence="2 3" key="1">
    <citation type="submission" date="2013-06" db="EMBL/GenBank/DDBJ databases">
        <title>Draft genome sequence of Thauera terpenica.</title>
        <authorList>
            <person name="Liu B."/>
            <person name="Frostegard A.H."/>
            <person name="Shapleigh J.P."/>
        </authorList>
    </citation>
    <scope>NUCLEOTIDE SEQUENCE [LARGE SCALE GENOMIC DNA]</scope>
    <source>
        <strain evidence="2 3">58Eu</strain>
    </source>
</reference>
<dbReference type="OrthoDB" id="9776116at2"/>
<comment type="caution">
    <text evidence="2">The sequence shown here is derived from an EMBL/GenBank/DDBJ whole genome shotgun (WGS) entry which is preliminary data.</text>
</comment>
<dbReference type="eggNOG" id="COG1721">
    <property type="taxonomic scope" value="Bacteria"/>
</dbReference>
<feature type="domain" description="DUF58" evidence="1">
    <location>
        <begin position="88"/>
        <end position="301"/>
    </location>
</feature>